<organism evidence="2 3">
    <name type="scientific">Streptomyces niveus</name>
    <name type="common">Streptomyces spheroides</name>
    <dbReference type="NCBI Taxonomy" id="193462"/>
    <lineage>
        <taxon>Bacteria</taxon>
        <taxon>Bacillati</taxon>
        <taxon>Actinomycetota</taxon>
        <taxon>Actinomycetes</taxon>
        <taxon>Kitasatosporales</taxon>
        <taxon>Streptomycetaceae</taxon>
        <taxon>Streptomyces</taxon>
    </lineage>
</organism>
<dbReference type="RefSeq" id="WP_329082819.1">
    <property type="nucleotide sequence ID" value="NZ_CP109393.1"/>
</dbReference>
<feature type="compositionally biased region" description="Basic residues" evidence="1">
    <location>
        <begin position="239"/>
        <end position="253"/>
    </location>
</feature>
<dbReference type="GO" id="GO:0032259">
    <property type="term" value="P:methylation"/>
    <property type="evidence" value="ECO:0007669"/>
    <property type="project" value="UniProtKB-KW"/>
</dbReference>
<name>A0ABZ2AFI1_STRNV</name>
<feature type="region of interest" description="Disordered" evidence="1">
    <location>
        <begin position="234"/>
        <end position="253"/>
    </location>
</feature>
<keyword evidence="3" id="KW-1185">Reference proteome</keyword>
<evidence type="ECO:0000313" key="3">
    <source>
        <dbReference type="Proteomes" id="UP001432209"/>
    </source>
</evidence>
<dbReference type="InterPro" id="IPR029063">
    <property type="entry name" value="SAM-dependent_MTases_sf"/>
</dbReference>
<dbReference type="Proteomes" id="UP001432209">
    <property type="component" value="Chromosome"/>
</dbReference>
<accession>A0ABZ2AFI1</accession>
<protein>
    <submittedName>
        <fullName evidence="2">Methyltransferase domain-containing protein</fullName>
    </submittedName>
</protein>
<reference evidence="2" key="1">
    <citation type="submission" date="2022-10" db="EMBL/GenBank/DDBJ databases">
        <title>The complete genomes of actinobacterial strains from the NBC collection.</title>
        <authorList>
            <person name="Joergensen T.S."/>
            <person name="Alvarez Arevalo M."/>
            <person name="Sterndorff E.B."/>
            <person name="Faurdal D."/>
            <person name="Vuksanovic O."/>
            <person name="Mourched A.-S."/>
            <person name="Charusanti P."/>
            <person name="Shaw S."/>
            <person name="Blin K."/>
            <person name="Weber T."/>
        </authorList>
    </citation>
    <scope>NUCLEOTIDE SEQUENCE</scope>
    <source>
        <strain evidence="2">NBC_01432</strain>
    </source>
</reference>
<dbReference type="Gene3D" id="3.40.50.150">
    <property type="entry name" value="Vaccinia Virus protein VP39"/>
    <property type="match status" value="1"/>
</dbReference>
<keyword evidence="2" id="KW-0808">Transferase</keyword>
<proteinExistence type="predicted"/>
<dbReference type="SUPFAM" id="SSF53335">
    <property type="entry name" value="S-adenosyl-L-methionine-dependent methyltransferases"/>
    <property type="match status" value="1"/>
</dbReference>
<gene>
    <name evidence="2" type="ORF">OG442_26445</name>
</gene>
<dbReference type="Pfam" id="PF01135">
    <property type="entry name" value="PCMT"/>
    <property type="match status" value="1"/>
</dbReference>
<evidence type="ECO:0000256" key="1">
    <source>
        <dbReference type="SAM" id="MobiDB-lite"/>
    </source>
</evidence>
<dbReference type="EMBL" id="CP109495">
    <property type="protein sequence ID" value="WUX57465.1"/>
    <property type="molecule type" value="Genomic_DNA"/>
</dbReference>
<dbReference type="GO" id="GO:0008168">
    <property type="term" value="F:methyltransferase activity"/>
    <property type="evidence" value="ECO:0007669"/>
    <property type="project" value="UniProtKB-KW"/>
</dbReference>
<sequence length="253" mass="27463">MERRGDWPARAPWVREAVGAVPRDQFVPERVWSWDGYAYVPVDRAVDPEQWAAEVYGDPDAAVVTQVTDGLPSSSLSCEAVVVDMLDSLLLEPGHRVMELGTGTGRNAALLAWRAGAGRVTSVEVDAELAACARIRLREAGADIRVEVADGRDVPPTASLAYCELLLPMSRRVPVSAVPAAGAPVAALFGGPGQVRTAARSRTQLSHGKERAGLRPGTGRRAWSPWAVSRDRPSIMRTSIRRRRTRPRRGSDR</sequence>
<evidence type="ECO:0000313" key="2">
    <source>
        <dbReference type="EMBL" id="WUX57465.1"/>
    </source>
</evidence>
<keyword evidence="2" id="KW-0489">Methyltransferase</keyword>
<dbReference type="CDD" id="cd02440">
    <property type="entry name" value="AdoMet_MTases"/>
    <property type="match status" value="1"/>
</dbReference>
<feature type="region of interest" description="Disordered" evidence="1">
    <location>
        <begin position="200"/>
        <end position="224"/>
    </location>
</feature>